<organism evidence="2 3">
    <name type="scientific">Candidatus Raskinella chloraquaticus</name>
    <dbReference type="NCBI Taxonomy" id="1951219"/>
    <lineage>
        <taxon>Bacteria</taxon>
        <taxon>Pseudomonadati</taxon>
        <taxon>Pseudomonadota</taxon>
        <taxon>Alphaproteobacteria</taxon>
        <taxon>Hyphomicrobiales</taxon>
        <taxon>Phreatobacteraceae</taxon>
        <taxon>Candidatus Raskinella</taxon>
    </lineage>
</organism>
<gene>
    <name evidence="2" type="ORF">A4S15_10360</name>
</gene>
<evidence type="ECO:0000313" key="3">
    <source>
        <dbReference type="Proteomes" id="UP000192872"/>
    </source>
</evidence>
<comment type="caution">
    <text evidence="2">The sequence shown here is derived from an EMBL/GenBank/DDBJ whole genome shotgun (WGS) entry which is preliminary data.</text>
</comment>
<evidence type="ECO:0000313" key="2">
    <source>
        <dbReference type="EMBL" id="OQW51626.1"/>
    </source>
</evidence>
<name>A0A1W9HVZ8_9HYPH</name>
<dbReference type="STRING" id="1827387.A4S15_10360"/>
<feature type="transmembrane region" description="Helical" evidence="1">
    <location>
        <begin position="26"/>
        <end position="44"/>
    </location>
</feature>
<dbReference type="EMBL" id="LWDL01000018">
    <property type="protein sequence ID" value="OQW51626.1"/>
    <property type="molecule type" value="Genomic_DNA"/>
</dbReference>
<reference evidence="2 3" key="1">
    <citation type="journal article" date="2017" name="Water Res.">
        <title>Comammox in drinking water systems.</title>
        <authorList>
            <person name="Wang Y."/>
            <person name="Ma L."/>
            <person name="Mao Y."/>
            <person name="Jiang X."/>
            <person name="Xia Y."/>
            <person name="Yu K."/>
            <person name="Li B."/>
            <person name="Zhang T."/>
        </authorList>
    </citation>
    <scope>NUCLEOTIDE SEQUENCE [LARGE SCALE GENOMIC DNA]</scope>
    <source>
        <strain evidence="2">SG_bin8</strain>
    </source>
</reference>
<keyword evidence="1" id="KW-0472">Membrane</keyword>
<feature type="transmembrane region" description="Helical" evidence="1">
    <location>
        <begin position="56"/>
        <end position="75"/>
    </location>
</feature>
<keyword evidence="1" id="KW-0812">Transmembrane</keyword>
<protein>
    <submittedName>
        <fullName evidence="2">Uncharacterized protein</fullName>
    </submittedName>
</protein>
<keyword evidence="1" id="KW-1133">Transmembrane helix</keyword>
<dbReference type="AlphaFoldDB" id="A0A1W9HVZ8"/>
<dbReference type="Proteomes" id="UP000192872">
    <property type="component" value="Unassembled WGS sequence"/>
</dbReference>
<proteinExistence type="predicted"/>
<accession>A0A1W9HVZ8</accession>
<sequence length="79" mass="8271">MLAAGIACGVIAVRAPDLARGSFPPLVWILAVSLMLDLVMMRLPGNKGLQTITMPWRVAGFIGAALLYLAVAQLAPSLP</sequence>
<evidence type="ECO:0000256" key="1">
    <source>
        <dbReference type="SAM" id="Phobius"/>
    </source>
</evidence>